<name>A0A1W2GQN0_REIFA</name>
<dbReference type="InterPro" id="IPR022742">
    <property type="entry name" value="Hydrolase_4"/>
</dbReference>
<keyword evidence="4" id="KW-1185">Reference proteome</keyword>
<sequence length="267" mass="30666">MSSTSLWIGLAALLGLYLLYNIFFVLLHEKILFQSDEVSDDYEFSFTFQHEEILLSPSENVRLHGLLLKSDSSNGLVLYFHGNRGHLGRWGRIADEIRTRHGYDVLAMDYRGYGKSRGERSEPLLYQDAELVYDYAQELGYDHIIIYGRSLGTAIATHLAAKRKASHLILETPMTTLREVIPTLNFLLLYKSGLKYEFNSLSRIDRISCPITIFHGMEDAVVPYELGHKLYVEASHSDKKIITIKEGKHNNLDTFDIYQQAMERILN</sequence>
<proteinExistence type="predicted"/>
<keyword evidence="1" id="KW-0472">Membrane</keyword>
<dbReference type="AlphaFoldDB" id="A0A1W2GQN0"/>
<gene>
    <name evidence="3" type="ORF">SAMN04488029_3945</name>
</gene>
<keyword evidence="1" id="KW-0812">Transmembrane</keyword>
<dbReference type="SUPFAM" id="SSF53474">
    <property type="entry name" value="alpha/beta-Hydrolases"/>
    <property type="match status" value="1"/>
</dbReference>
<protein>
    <recommendedName>
        <fullName evidence="2">Serine aminopeptidase S33 domain-containing protein</fullName>
    </recommendedName>
</protein>
<dbReference type="PANTHER" id="PTHR12277:SF81">
    <property type="entry name" value="PROTEIN ABHD13"/>
    <property type="match status" value="1"/>
</dbReference>
<accession>A0A1W2GQN0</accession>
<feature type="transmembrane region" description="Helical" evidence="1">
    <location>
        <begin position="6"/>
        <end position="27"/>
    </location>
</feature>
<dbReference type="RefSeq" id="WP_176214853.1">
    <property type="nucleotide sequence ID" value="NZ_FWYF01000005.1"/>
</dbReference>
<evidence type="ECO:0000313" key="3">
    <source>
        <dbReference type="EMBL" id="SMD38921.1"/>
    </source>
</evidence>
<reference evidence="3 4" key="1">
    <citation type="submission" date="2017-04" db="EMBL/GenBank/DDBJ databases">
        <authorList>
            <person name="Afonso C.L."/>
            <person name="Miller P.J."/>
            <person name="Scott M.A."/>
            <person name="Spackman E."/>
            <person name="Goraichik I."/>
            <person name="Dimitrov K.M."/>
            <person name="Suarez D.L."/>
            <person name="Swayne D.E."/>
        </authorList>
    </citation>
    <scope>NUCLEOTIDE SEQUENCE [LARGE SCALE GENOMIC DNA]</scope>
    <source>
        <strain evidence="3 4">DSM 26133</strain>
    </source>
</reference>
<dbReference type="EMBL" id="FWYF01000005">
    <property type="protein sequence ID" value="SMD38921.1"/>
    <property type="molecule type" value="Genomic_DNA"/>
</dbReference>
<dbReference type="Gene3D" id="3.40.50.1820">
    <property type="entry name" value="alpha/beta hydrolase"/>
    <property type="match status" value="1"/>
</dbReference>
<feature type="domain" description="Serine aminopeptidase S33" evidence="2">
    <location>
        <begin position="73"/>
        <end position="186"/>
    </location>
</feature>
<dbReference type="Proteomes" id="UP000192472">
    <property type="component" value="Unassembled WGS sequence"/>
</dbReference>
<evidence type="ECO:0000256" key="1">
    <source>
        <dbReference type="SAM" id="Phobius"/>
    </source>
</evidence>
<dbReference type="Pfam" id="PF12146">
    <property type="entry name" value="Hydrolase_4"/>
    <property type="match status" value="1"/>
</dbReference>
<dbReference type="PANTHER" id="PTHR12277">
    <property type="entry name" value="ALPHA/BETA HYDROLASE DOMAIN-CONTAINING PROTEIN"/>
    <property type="match status" value="1"/>
</dbReference>
<evidence type="ECO:0000259" key="2">
    <source>
        <dbReference type="Pfam" id="PF12146"/>
    </source>
</evidence>
<keyword evidence="1" id="KW-1133">Transmembrane helix</keyword>
<evidence type="ECO:0000313" key="4">
    <source>
        <dbReference type="Proteomes" id="UP000192472"/>
    </source>
</evidence>
<organism evidence="3 4">
    <name type="scientific">Reichenbachiella faecimaris</name>
    <dbReference type="NCBI Taxonomy" id="692418"/>
    <lineage>
        <taxon>Bacteria</taxon>
        <taxon>Pseudomonadati</taxon>
        <taxon>Bacteroidota</taxon>
        <taxon>Cytophagia</taxon>
        <taxon>Cytophagales</taxon>
        <taxon>Reichenbachiellaceae</taxon>
        <taxon>Reichenbachiella</taxon>
    </lineage>
</organism>
<dbReference type="InterPro" id="IPR029058">
    <property type="entry name" value="AB_hydrolase_fold"/>
</dbReference>
<dbReference type="STRING" id="692418.SAMN04488029_3945"/>